<keyword evidence="2" id="KW-1185">Reference proteome</keyword>
<evidence type="ECO:0000313" key="1">
    <source>
        <dbReference type="EMBL" id="GBP00876.1"/>
    </source>
</evidence>
<sequence>MQPPSARRPFSLQRLVRDQVIINEYLLRPFRTDFCASRLVEKQVPCALESTKLLRLEDSAKLTQCVTALQAHELTHRALFSTAHVHASCELICKLIFWPRPIALHWTAFINAVLIAVVQIPHRFRPDSKTWPRGEITFENFSIVNAMHVGARNFTDFVAALIPFRCTDTGTSTVDLMYRAQ</sequence>
<reference evidence="1 2" key="1">
    <citation type="journal article" date="2019" name="Commun. Biol.">
        <title>The bagworm genome reveals a unique fibroin gene that provides high tensile strength.</title>
        <authorList>
            <person name="Kono N."/>
            <person name="Nakamura H."/>
            <person name="Ohtoshi R."/>
            <person name="Tomita M."/>
            <person name="Numata K."/>
            <person name="Arakawa K."/>
        </authorList>
    </citation>
    <scope>NUCLEOTIDE SEQUENCE [LARGE SCALE GENOMIC DNA]</scope>
</reference>
<protein>
    <submittedName>
        <fullName evidence="1">Uncharacterized protein</fullName>
    </submittedName>
</protein>
<comment type="caution">
    <text evidence="1">The sequence shown here is derived from an EMBL/GenBank/DDBJ whole genome shotgun (WGS) entry which is preliminary data.</text>
</comment>
<name>A0A4C1SG63_EUMVA</name>
<gene>
    <name evidence="1" type="ORF">EVAR_2212_1</name>
</gene>
<organism evidence="1 2">
    <name type="scientific">Eumeta variegata</name>
    <name type="common">Bagworm moth</name>
    <name type="synonym">Eumeta japonica</name>
    <dbReference type="NCBI Taxonomy" id="151549"/>
    <lineage>
        <taxon>Eukaryota</taxon>
        <taxon>Metazoa</taxon>
        <taxon>Ecdysozoa</taxon>
        <taxon>Arthropoda</taxon>
        <taxon>Hexapoda</taxon>
        <taxon>Insecta</taxon>
        <taxon>Pterygota</taxon>
        <taxon>Neoptera</taxon>
        <taxon>Endopterygota</taxon>
        <taxon>Lepidoptera</taxon>
        <taxon>Glossata</taxon>
        <taxon>Ditrysia</taxon>
        <taxon>Tineoidea</taxon>
        <taxon>Psychidae</taxon>
        <taxon>Oiketicinae</taxon>
        <taxon>Eumeta</taxon>
    </lineage>
</organism>
<dbReference type="Proteomes" id="UP000299102">
    <property type="component" value="Unassembled WGS sequence"/>
</dbReference>
<evidence type="ECO:0000313" key="2">
    <source>
        <dbReference type="Proteomes" id="UP000299102"/>
    </source>
</evidence>
<proteinExistence type="predicted"/>
<dbReference type="EMBL" id="BGZK01000007">
    <property type="protein sequence ID" value="GBP00876.1"/>
    <property type="molecule type" value="Genomic_DNA"/>
</dbReference>
<accession>A0A4C1SG63</accession>
<dbReference type="AlphaFoldDB" id="A0A4C1SG63"/>